<organism evidence="1 2">
    <name type="scientific">Mycobacterium ulcerans subsp. shinshuense</name>
    <dbReference type="NCBI Taxonomy" id="1124626"/>
    <lineage>
        <taxon>Bacteria</taxon>
        <taxon>Bacillati</taxon>
        <taxon>Actinomycetota</taxon>
        <taxon>Actinomycetes</taxon>
        <taxon>Mycobacteriales</taxon>
        <taxon>Mycobacteriaceae</taxon>
        <taxon>Mycobacterium</taxon>
        <taxon>Mycobacterium ulcerans group</taxon>
    </lineage>
</organism>
<evidence type="ECO:0000313" key="2">
    <source>
        <dbReference type="Proteomes" id="UP000218067"/>
    </source>
</evidence>
<proteinExistence type="predicted"/>
<keyword evidence="1" id="KW-0614">Plasmid</keyword>
<gene>
    <name evidence="1" type="ORF">SHTP_p009</name>
</gene>
<accession>A0A1B4YA24</accession>
<reference evidence="1 2" key="1">
    <citation type="submission" date="2016-08" db="EMBL/GenBank/DDBJ databases">
        <title>Complete genome sequence of Mycobacterium shinshuense, a subspecies of M. ulcerans.</title>
        <authorList>
            <person name="Yoshida M."/>
            <person name="Ogura Y."/>
            <person name="Hayashi T."/>
            <person name="Hoshino Y."/>
        </authorList>
    </citation>
    <scope>NUCLEOTIDE SEQUENCE [LARGE SCALE GENOMIC DNA]</scope>
    <source>
        <strain evidence="2">ATCC 33728</strain>
        <plasmid evidence="2">Plasmid pshtp dna</plasmid>
    </source>
</reference>
<geneLocation type="plasmid" evidence="2">
    <name>pshtp dna</name>
</geneLocation>
<dbReference type="GeneID" id="93439615"/>
<name>A0A1B4YA24_MYCUL</name>
<evidence type="ECO:0000313" key="1">
    <source>
        <dbReference type="EMBL" id="BAV43901.1"/>
    </source>
</evidence>
<dbReference type="AlphaFoldDB" id="A0A1B4YA24"/>
<protein>
    <submittedName>
        <fullName evidence="1">Uncharacterized protein</fullName>
    </submittedName>
</protein>
<sequence length="170" mass="17749">MPNISAATRILGDDLLAQLRTAQRPLTTAQLRQHAPAVPVAGARAALAPVHEQVYRVLCGLERQRLVVRSKAEGRQVGWSYLPNTADHEIASLTAAFTESETTQPAQREGLARTTEHLIAGARTARTIAIGGDTGGAATALSQVLIDCAELLTAATGIPASSPITGGTRP</sequence>
<dbReference type="Proteomes" id="UP000218067">
    <property type="component" value="Plasmid pShTP"/>
</dbReference>
<dbReference type="RefSeq" id="WP_096372685.1">
    <property type="nucleotide sequence ID" value="NZ_AP017625.1"/>
</dbReference>
<dbReference type="EMBL" id="AP017625">
    <property type="protein sequence ID" value="BAV43901.1"/>
    <property type="molecule type" value="Genomic_DNA"/>
</dbReference>